<dbReference type="OrthoDB" id="6873425at2"/>
<proteinExistence type="predicted"/>
<dbReference type="EMBL" id="PPSK01000011">
    <property type="protein sequence ID" value="POB02658.1"/>
    <property type="molecule type" value="Genomic_DNA"/>
</dbReference>
<evidence type="ECO:0000313" key="1">
    <source>
        <dbReference type="EMBL" id="POB02658.1"/>
    </source>
</evidence>
<evidence type="ECO:0008006" key="3">
    <source>
        <dbReference type="Google" id="ProtNLM"/>
    </source>
</evidence>
<dbReference type="AlphaFoldDB" id="A0A2P4ETQ3"/>
<evidence type="ECO:0000313" key="2">
    <source>
        <dbReference type="Proteomes" id="UP000243451"/>
    </source>
</evidence>
<sequence length="236" mass="25833">MCPRFFVRRSRPMSSTLHSCFAKSYSPQTHHLHKDCFMTLPRLALISTLTLATTVLHAQPLSTTPEPGLWISESSTMINGMDMQARMREMRENMLKSLPPEQRAMAEEMLGTDGQVGERQCITAETAQTLTDPEALLRDAQENMPRCQLTIAQSADDALKFTGHCADPDGFTGDLNGSIEMISSTEMRSTFNGQGSYALPAGLLSQGAEAGDGEVTLTHQQVSRWQSADCGDAPAY</sequence>
<comment type="caution">
    <text evidence="1">The sequence shown here is derived from an EMBL/GenBank/DDBJ whole genome shotgun (WGS) entry which is preliminary data.</text>
</comment>
<dbReference type="InterPro" id="IPR022061">
    <property type="entry name" value="DUF3617"/>
</dbReference>
<reference evidence="1 2" key="1">
    <citation type="submission" date="2018-01" db="EMBL/GenBank/DDBJ databases">
        <title>Draft genome of the type strain Pseudomonas oceani DSM 100277 isolated from the deep water in Okinawa trough, northwestern Pacific Ocean.</title>
        <authorList>
            <person name="Gomila M."/>
            <person name="Mulet M."/>
            <person name="Garcia-Valdes E."/>
            <person name="Lalucat J."/>
        </authorList>
    </citation>
    <scope>NUCLEOTIDE SEQUENCE [LARGE SCALE GENOMIC DNA]</scope>
    <source>
        <strain evidence="1 2">DSM 100277</strain>
    </source>
</reference>
<gene>
    <name evidence="1" type="ORF">C1949_12070</name>
</gene>
<dbReference type="Pfam" id="PF12276">
    <property type="entry name" value="DUF3617"/>
    <property type="match status" value="1"/>
</dbReference>
<keyword evidence="2" id="KW-1185">Reference proteome</keyword>
<protein>
    <recommendedName>
        <fullName evidence="3">DUF3617 domain-containing protein</fullName>
    </recommendedName>
</protein>
<accession>A0A2P4ETQ3</accession>
<name>A0A2P4ETQ3_9GAMM</name>
<dbReference type="Proteomes" id="UP000243451">
    <property type="component" value="Unassembled WGS sequence"/>
</dbReference>
<organism evidence="1 2">
    <name type="scientific">Halopseudomonas oceani</name>
    <dbReference type="NCBI Taxonomy" id="1708783"/>
    <lineage>
        <taxon>Bacteria</taxon>
        <taxon>Pseudomonadati</taxon>
        <taxon>Pseudomonadota</taxon>
        <taxon>Gammaproteobacteria</taxon>
        <taxon>Pseudomonadales</taxon>
        <taxon>Pseudomonadaceae</taxon>
        <taxon>Halopseudomonas</taxon>
    </lineage>
</organism>